<dbReference type="KEGG" id="cput:CONPUDRAFT_134601"/>
<dbReference type="InterPro" id="IPR050138">
    <property type="entry name" value="DHOase/Allantoinase_Hydrolase"/>
</dbReference>
<dbReference type="InterPro" id="IPR032466">
    <property type="entry name" value="Metal_Hydrolase"/>
</dbReference>
<comment type="caution">
    <text evidence="2">The sequence shown here is derived from an EMBL/GenBank/DDBJ whole genome shotgun (WGS) entry which is preliminary data.</text>
</comment>
<dbReference type="GeneID" id="19200631"/>
<dbReference type="Proteomes" id="UP000053558">
    <property type="component" value="Unassembled WGS sequence"/>
</dbReference>
<sequence length="969" mass="103374">MWMTQVLPTLLNQTGASQLVAVIDDGSEFKQPQVVALVAPTPSPQQLAQRARILSRCEYLSTPAGPPSDFAQRTRSDRFVPGTRPVLLRNARIWTGGNDGTEVLEGDVYLEDGIVKAVGSVSHELLDGNLNVQVLDVNGSWVTPGIVDLHSHIGVNSAPDLNGADDTNSFTAPILPWLRASDGLNTHDASYALVRSGGVTTAQVLPGSADNIGGQAIVVKLRDTLERTPTSMMVEPPWELGNGTKVGYDSSKGGVRPRWRHMKHACGENPSNTYGQTRMDSAWLFRQAYDTARKLRDSQDAFCTKARAGRWDELDQEAGVPEDLQWEALADVLRGKVKLSVHCYEAVDLDMIVRLSHEFQFPVASFHHAGETYLVPDLLKKTFGGPPTIALFASNARKKREAYRASPFAPALLSSPPHSIPVAMKSDHPVTNARYLPAEAAYAHFWGLGAARALSALTTVPADALGMGHRLGRVRVGWDADVVVWDRHPLELGAVPRQVFVDGVAQLASTGANGAGGASKSGDEVGLVVPLKSAEFQDAPRAPDFGVEMARTIEFEGLPPLEPRRVEGRVVFANVSEVWVRDRRQTPGGVTRVGTGMQELAGGEETDGPFSVEVYDGQIARIHLSSTGHSQPIASDEVVDLQGGVLVPGLTTFGTRLGLSEIKLEPSTNDGSVFNPLDGDIPAIVGKEPARAVDGLMFGGRNMLLAYRNGVTSGVAAPGGSFVQGTPATFLLGAPHALAGAVIEADSALHVTLGMGAKASVSTQIAALRAMLFDERAAEGGVVRRVRKGDATLVITVDTADIMATLIQLKSSLEERLDSKVKMTFAGALEAHLLAAEIAHAGIGVVLTRAKPFPGVWGQRRILEGPPVTPKSALEVLLGAGVDVALGVVDEFNAQNTRFEIGWELNQPDSTLTSSLALELGTTRLERVLGVKAAMPQELVAYKGGTPWGFESKVVGVVSQRMGRVDLFE</sequence>
<dbReference type="OrthoDB" id="10258955at2759"/>
<dbReference type="EMBL" id="JH711574">
    <property type="protein sequence ID" value="EIW84617.1"/>
    <property type="molecule type" value="Genomic_DNA"/>
</dbReference>
<reference evidence="3" key="1">
    <citation type="journal article" date="2012" name="Science">
        <title>The Paleozoic origin of enzymatic lignin decomposition reconstructed from 31 fungal genomes.</title>
        <authorList>
            <person name="Floudas D."/>
            <person name="Binder M."/>
            <person name="Riley R."/>
            <person name="Barry K."/>
            <person name="Blanchette R.A."/>
            <person name="Henrissat B."/>
            <person name="Martinez A.T."/>
            <person name="Otillar R."/>
            <person name="Spatafora J.W."/>
            <person name="Yadav J.S."/>
            <person name="Aerts A."/>
            <person name="Benoit I."/>
            <person name="Boyd A."/>
            <person name="Carlson A."/>
            <person name="Copeland A."/>
            <person name="Coutinho P.M."/>
            <person name="de Vries R.P."/>
            <person name="Ferreira P."/>
            <person name="Findley K."/>
            <person name="Foster B."/>
            <person name="Gaskell J."/>
            <person name="Glotzer D."/>
            <person name="Gorecki P."/>
            <person name="Heitman J."/>
            <person name="Hesse C."/>
            <person name="Hori C."/>
            <person name="Igarashi K."/>
            <person name="Jurgens J.A."/>
            <person name="Kallen N."/>
            <person name="Kersten P."/>
            <person name="Kohler A."/>
            <person name="Kuees U."/>
            <person name="Kumar T.K.A."/>
            <person name="Kuo A."/>
            <person name="LaButti K."/>
            <person name="Larrondo L.F."/>
            <person name="Lindquist E."/>
            <person name="Ling A."/>
            <person name="Lombard V."/>
            <person name="Lucas S."/>
            <person name="Lundell T."/>
            <person name="Martin R."/>
            <person name="McLaughlin D.J."/>
            <person name="Morgenstern I."/>
            <person name="Morin E."/>
            <person name="Murat C."/>
            <person name="Nagy L.G."/>
            <person name="Nolan M."/>
            <person name="Ohm R.A."/>
            <person name="Patyshakuliyeva A."/>
            <person name="Rokas A."/>
            <person name="Ruiz-Duenas F.J."/>
            <person name="Sabat G."/>
            <person name="Salamov A."/>
            <person name="Samejima M."/>
            <person name="Schmutz J."/>
            <person name="Slot J.C."/>
            <person name="St John F."/>
            <person name="Stenlid J."/>
            <person name="Sun H."/>
            <person name="Sun S."/>
            <person name="Syed K."/>
            <person name="Tsang A."/>
            <person name="Wiebenga A."/>
            <person name="Young D."/>
            <person name="Pisabarro A."/>
            <person name="Eastwood D.C."/>
            <person name="Martin F."/>
            <person name="Cullen D."/>
            <person name="Grigoriev I.V."/>
            <person name="Hibbett D.S."/>
        </authorList>
    </citation>
    <scope>NUCLEOTIDE SEQUENCE [LARGE SCALE GENOMIC DNA]</scope>
    <source>
        <strain evidence="3">RWD-64-598 SS2</strain>
    </source>
</reference>
<dbReference type="GO" id="GO:0004038">
    <property type="term" value="F:allantoinase activity"/>
    <property type="evidence" value="ECO:0007669"/>
    <property type="project" value="TreeGrafter"/>
</dbReference>
<protein>
    <recommendedName>
        <fullName evidence="1">Amidohydrolase-related domain-containing protein</fullName>
    </recommendedName>
</protein>
<dbReference type="GO" id="GO:0006145">
    <property type="term" value="P:purine nucleobase catabolic process"/>
    <property type="evidence" value="ECO:0007669"/>
    <property type="project" value="TreeGrafter"/>
</dbReference>
<organism evidence="2 3">
    <name type="scientific">Coniophora puteana (strain RWD-64-598)</name>
    <name type="common">Brown rot fungus</name>
    <dbReference type="NCBI Taxonomy" id="741705"/>
    <lineage>
        <taxon>Eukaryota</taxon>
        <taxon>Fungi</taxon>
        <taxon>Dikarya</taxon>
        <taxon>Basidiomycota</taxon>
        <taxon>Agaricomycotina</taxon>
        <taxon>Agaricomycetes</taxon>
        <taxon>Agaricomycetidae</taxon>
        <taxon>Boletales</taxon>
        <taxon>Coniophorineae</taxon>
        <taxon>Coniophoraceae</taxon>
        <taxon>Coniophora</taxon>
    </lineage>
</organism>
<keyword evidence="3" id="KW-1185">Reference proteome</keyword>
<dbReference type="AlphaFoldDB" id="A0A5M3N036"/>
<dbReference type="PANTHER" id="PTHR43668">
    <property type="entry name" value="ALLANTOINASE"/>
    <property type="match status" value="1"/>
</dbReference>
<dbReference type="PANTHER" id="PTHR43668:SF5">
    <property type="entry name" value="AMIDOHYDROLASE 3 DOMAIN-CONTAINING PROTEIN"/>
    <property type="match status" value="1"/>
</dbReference>
<dbReference type="GO" id="GO:0005737">
    <property type="term" value="C:cytoplasm"/>
    <property type="evidence" value="ECO:0007669"/>
    <property type="project" value="TreeGrafter"/>
</dbReference>
<dbReference type="SUPFAM" id="SSF51338">
    <property type="entry name" value="Composite domain of metallo-dependent hydrolases"/>
    <property type="match status" value="1"/>
</dbReference>
<name>A0A5M3N036_CONPW</name>
<proteinExistence type="predicted"/>
<dbReference type="SUPFAM" id="SSF51556">
    <property type="entry name" value="Metallo-dependent hydrolases"/>
    <property type="match status" value="1"/>
</dbReference>
<dbReference type="OMA" id="AYHTANE"/>
<evidence type="ECO:0000259" key="1">
    <source>
        <dbReference type="Pfam" id="PF01979"/>
    </source>
</evidence>
<dbReference type="InterPro" id="IPR006680">
    <property type="entry name" value="Amidohydro-rel"/>
</dbReference>
<evidence type="ECO:0000313" key="3">
    <source>
        <dbReference type="Proteomes" id="UP000053558"/>
    </source>
</evidence>
<dbReference type="Gene3D" id="3.20.20.140">
    <property type="entry name" value="Metal-dependent hydrolases"/>
    <property type="match status" value="2"/>
</dbReference>
<feature type="domain" description="Amidohydrolase-related" evidence="1">
    <location>
        <begin position="447"/>
        <end position="502"/>
    </location>
</feature>
<gene>
    <name evidence="2" type="ORF">CONPUDRAFT_134601</name>
</gene>
<dbReference type="Pfam" id="PF01979">
    <property type="entry name" value="Amidohydro_1"/>
    <property type="match status" value="1"/>
</dbReference>
<dbReference type="InterPro" id="IPR011059">
    <property type="entry name" value="Metal-dep_hydrolase_composite"/>
</dbReference>
<dbReference type="RefSeq" id="XP_007764360.1">
    <property type="nucleotide sequence ID" value="XM_007766170.1"/>
</dbReference>
<accession>A0A5M3N036</accession>
<evidence type="ECO:0000313" key="2">
    <source>
        <dbReference type="EMBL" id="EIW84617.1"/>
    </source>
</evidence>